<organism evidence="1 2">
    <name type="scientific">Vibrio marisflavi CECT 7928</name>
    <dbReference type="NCBI Taxonomy" id="634439"/>
    <lineage>
        <taxon>Bacteria</taxon>
        <taxon>Pseudomonadati</taxon>
        <taxon>Pseudomonadota</taxon>
        <taxon>Gammaproteobacteria</taxon>
        <taxon>Vibrionales</taxon>
        <taxon>Vibrionaceae</taxon>
        <taxon>Vibrio</taxon>
    </lineage>
</organism>
<comment type="caution">
    <text evidence="1">The sequence shown here is derived from an EMBL/GenBank/DDBJ whole genome shotgun (WGS) entry which is preliminary data.</text>
</comment>
<gene>
    <name evidence="1" type="ORF">VMF7928_01061</name>
</gene>
<name>A0ABM9A189_9VIBR</name>
<dbReference type="Proteomes" id="UP000838748">
    <property type="component" value="Unassembled WGS sequence"/>
</dbReference>
<evidence type="ECO:0000313" key="2">
    <source>
        <dbReference type="Proteomes" id="UP000838748"/>
    </source>
</evidence>
<dbReference type="Pfam" id="PF11944">
    <property type="entry name" value="DUF3461"/>
    <property type="match status" value="1"/>
</dbReference>
<protein>
    <submittedName>
        <fullName evidence="1">Uncharacterized protein</fullName>
    </submittedName>
</protein>
<evidence type="ECO:0000313" key="1">
    <source>
        <dbReference type="EMBL" id="CAH0537341.1"/>
    </source>
</evidence>
<reference evidence="1" key="1">
    <citation type="submission" date="2021-11" db="EMBL/GenBank/DDBJ databases">
        <authorList>
            <person name="Rodrigo-Torres L."/>
            <person name="Arahal R. D."/>
            <person name="Lucena T."/>
        </authorList>
    </citation>
    <scope>NUCLEOTIDE SEQUENCE</scope>
    <source>
        <strain evidence="1">CECT 7928</strain>
    </source>
</reference>
<proteinExistence type="predicted"/>
<sequence length="91" mass="10759">MFSSLAALGIQEPENIERYTLRKVAHEDLLKIYFRKQKGELFTKCLRFKYPRQHKQISVDSGRRHYREVSEINHNLTLVIEELVAVATSNR</sequence>
<dbReference type="InterPro" id="IPR020911">
    <property type="entry name" value="UPF0325"/>
</dbReference>
<dbReference type="EMBL" id="CAKLDM010000001">
    <property type="protein sequence ID" value="CAH0537341.1"/>
    <property type="molecule type" value="Genomic_DNA"/>
</dbReference>
<keyword evidence="2" id="KW-1185">Reference proteome</keyword>
<accession>A0ABM9A189</accession>